<keyword evidence="2" id="KW-0472">Membrane</keyword>
<evidence type="ECO:0000256" key="1">
    <source>
        <dbReference type="SAM" id="MobiDB-lite"/>
    </source>
</evidence>
<name>A0A8K0G0N3_IGNLU</name>
<dbReference type="Proteomes" id="UP000801492">
    <property type="component" value="Unassembled WGS sequence"/>
</dbReference>
<protein>
    <submittedName>
        <fullName evidence="3">Uncharacterized protein</fullName>
    </submittedName>
</protein>
<dbReference type="EMBL" id="VTPC01090282">
    <property type="protein sequence ID" value="KAF2883872.1"/>
    <property type="molecule type" value="Genomic_DNA"/>
</dbReference>
<accession>A0A8K0G0N3</accession>
<keyword evidence="4" id="KW-1185">Reference proteome</keyword>
<sequence length="102" mass="12206">MNWERYGFMLLLVFIVLSDNYALSRKKRVRTMEDSNATVNAEKLKRLQIEFDQMVKDMIRENTDLAEPLLMTKPHRRQPAKQNKRKADKGFRKQSIRTRPPK</sequence>
<keyword evidence="2" id="KW-1133">Transmembrane helix</keyword>
<evidence type="ECO:0000256" key="2">
    <source>
        <dbReference type="SAM" id="Phobius"/>
    </source>
</evidence>
<dbReference type="AlphaFoldDB" id="A0A8K0G0N3"/>
<feature type="compositionally biased region" description="Basic residues" evidence="1">
    <location>
        <begin position="73"/>
        <end position="102"/>
    </location>
</feature>
<gene>
    <name evidence="3" type="ORF">ILUMI_22302</name>
</gene>
<reference evidence="3" key="1">
    <citation type="submission" date="2019-08" db="EMBL/GenBank/DDBJ databases">
        <title>The genome of the North American firefly Photinus pyralis.</title>
        <authorList>
            <consortium name="Photinus pyralis genome working group"/>
            <person name="Fallon T.R."/>
            <person name="Sander Lower S.E."/>
            <person name="Weng J.-K."/>
        </authorList>
    </citation>
    <scope>NUCLEOTIDE SEQUENCE</scope>
    <source>
        <strain evidence="3">TRF0915ILg1</strain>
        <tissue evidence="3">Whole body</tissue>
    </source>
</reference>
<organism evidence="3 4">
    <name type="scientific">Ignelater luminosus</name>
    <name type="common">Cucubano</name>
    <name type="synonym">Pyrophorus luminosus</name>
    <dbReference type="NCBI Taxonomy" id="2038154"/>
    <lineage>
        <taxon>Eukaryota</taxon>
        <taxon>Metazoa</taxon>
        <taxon>Ecdysozoa</taxon>
        <taxon>Arthropoda</taxon>
        <taxon>Hexapoda</taxon>
        <taxon>Insecta</taxon>
        <taxon>Pterygota</taxon>
        <taxon>Neoptera</taxon>
        <taxon>Endopterygota</taxon>
        <taxon>Coleoptera</taxon>
        <taxon>Polyphaga</taxon>
        <taxon>Elateriformia</taxon>
        <taxon>Elateroidea</taxon>
        <taxon>Elateridae</taxon>
        <taxon>Agrypninae</taxon>
        <taxon>Pyrophorini</taxon>
        <taxon>Ignelater</taxon>
    </lineage>
</organism>
<evidence type="ECO:0000313" key="4">
    <source>
        <dbReference type="Proteomes" id="UP000801492"/>
    </source>
</evidence>
<proteinExistence type="predicted"/>
<feature type="transmembrane region" description="Helical" evidence="2">
    <location>
        <begin position="6"/>
        <end position="23"/>
    </location>
</feature>
<feature type="region of interest" description="Disordered" evidence="1">
    <location>
        <begin position="65"/>
        <end position="102"/>
    </location>
</feature>
<comment type="caution">
    <text evidence="3">The sequence shown here is derived from an EMBL/GenBank/DDBJ whole genome shotgun (WGS) entry which is preliminary data.</text>
</comment>
<evidence type="ECO:0000313" key="3">
    <source>
        <dbReference type="EMBL" id="KAF2883872.1"/>
    </source>
</evidence>
<keyword evidence="2" id="KW-0812">Transmembrane</keyword>